<dbReference type="Proteomes" id="UP001165122">
    <property type="component" value="Unassembled WGS sequence"/>
</dbReference>
<reference evidence="3" key="1">
    <citation type="journal article" date="2023" name="Commun. Biol.">
        <title>Genome analysis of Parmales, the sister group of diatoms, reveals the evolutionary specialization of diatoms from phago-mixotrophs to photoautotrophs.</title>
        <authorList>
            <person name="Ban H."/>
            <person name="Sato S."/>
            <person name="Yoshikawa S."/>
            <person name="Yamada K."/>
            <person name="Nakamura Y."/>
            <person name="Ichinomiya M."/>
            <person name="Sato N."/>
            <person name="Blanc-Mathieu R."/>
            <person name="Endo H."/>
            <person name="Kuwata A."/>
            <person name="Ogata H."/>
        </authorList>
    </citation>
    <scope>NUCLEOTIDE SEQUENCE [LARGE SCALE GENOMIC DNA]</scope>
    <source>
        <strain evidence="3">NIES 3700</strain>
    </source>
</reference>
<comment type="caution">
    <text evidence="2">The sequence shown here is derived from an EMBL/GenBank/DDBJ whole genome shotgun (WGS) entry which is preliminary data.</text>
</comment>
<gene>
    <name evidence="2" type="ORF">TrLO_g13969</name>
</gene>
<feature type="compositionally biased region" description="Basic and acidic residues" evidence="1">
    <location>
        <begin position="213"/>
        <end position="222"/>
    </location>
</feature>
<dbReference type="AlphaFoldDB" id="A0A9W7F772"/>
<evidence type="ECO:0000256" key="1">
    <source>
        <dbReference type="SAM" id="MobiDB-lite"/>
    </source>
</evidence>
<name>A0A9W7F772_9STRA</name>
<proteinExistence type="predicted"/>
<evidence type="ECO:0000313" key="3">
    <source>
        <dbReference type="Proteomes" id="UP001165122"/>
    </source>
</evidence>
<protein>
    <submittedName>
        <fullName evidence="2">Uncharacterized protein</fullName>
    </submittedName>
</protein>
<feature type="region of interest" description="Disordered" evidence="1">
    <location>
        <begin position="201"/>
        <end position="233"/>
    </location>
</feature>
<dbReference type="EMBL" id="BRXW01000056">
    <property type="protein sequence ID" value="GMI03319.1"/>
    <property type="molecule type" value="Genomic_DNA"/>
</dbReference>
<evidence type="ECO:0000313" key="2">
    <source>
        <dbReference type="EMBL" id="GMI03319.1"/>
    </source>
</evidence>
<accession>A0A9W7F772</accession>
<dbReference type="OrthoDB" id="10431701at2759"/>
<sequence>MSLGRTIALCTSLQSTPSAIDYDAMGVNVSSLSDSLHPDYSPTGTPPPSSEPLTSFLSSLQEDLVKNSDLSSEYSFISAGRELLAIKRFQVLPSSTHSDLLSSVCSEIKTITEADLDDSGSLLVLPSLNLDISTWSQTHIAPHLQSTFSLKTYTTPYPALQLLYKLTPPPSPSTGKPMTVEEERELDEKVDRIYEKAEKQVKEKKEIKRKKKEMKEKKKNALNERPGGGGFGK</sequence>
<keyword evidence="3" id="KW-1185">Reference proteome</keyword>
<organism evidence="2 3">
    <name type="scientific">Triparma laevis f. longispina</name>
    <dbReference type="NCBI Taxonomy" id="1714387"/>
    <lineage>
        <taxon>Eukaryota</taxon>
        <taxon>Sar</taxon>
        <taxon>Stramenopiles</taxon>
        <taxon>Ochrophyta</taxon>
        <taxon>Bolidophyceae</taxon>
        <taxon>Parmales</taxon>
        <taxon>Triparmaceae</taxon>
        <taxon>Triparma</taxon>
    </lineage>
</organism>